<comment type="pathway">
    <text evidence="2">Amino-acid biosynthesis; L-cysteine biosynthesis; L-cysteine from L-serine: step 2/2.</text>
</comment>
<dbReference type="InterPro" id="IPR050214">
    <property type="entry name" value="Cys_Synth/Cystath_Beta-Synth"/>
</dbReference>
<dbReference type="GO" id="GO:0004124">
    <property type="term" value="F:cysteine synthase activity"/>
    <property type="evidence" value="ECO:0007669"/>
    <property type="project" value="UniProtKB-UniRule"/>
</dbReference>
<dbReference type="AlphaFoldDB" id="A0A7D4AW62"/>
<feature type="domain" description="Tryptophan synthase beta chain-like PALP" evidence="12">
    <location>
        <begin position="7"/>
        <end position="284"/>
    </location>
</feature>
<evidence type="ECO:0000256" key="3">
    <source>
        <dbReference type="ARBA" id="ARBA00007103"/>
    </source>
</evidence>
<gene>
    <name evidence="13" type="primary">cysK</name>
    <name evidence="13" type="ORF">FHG85_02265</name>
</gene>
<reference evidence="13 14" key="1">
    <citation type="submission" date="2019-07" db="EMBL/GenBank/DDBJ databases">
        <title>Thalassofilum flectens gen. nov., sp. nov., a novel moderate thermophilic anaerobe from a shallow sea hot spring in Kunashir Island (Russia), representing a new family in the order Bacteroidales, and proposal of Thalassofilacea fam. nov.</title>
        <authorList>
            <person name="Kochetkova T.V."/>
            <person name="Podosokorskaya O.A."/>
            <person name="Novikov A."/>
            <person name="Elcheninov A.G."/>
            <person name="Toshchakov S.V."/>
            <person name="Kublanov I.V."/>
        </authorList>
    </citation>
    <scope>NUCLEOTIDE SEQUENCE [LARGE SCALE GENOMIC DNA]</scope>
    <source>
        <strain evidence="13 14">38-H</strain>
    </source>
</reference>
<keyword evidence="7 10" id="KW-0663">Pyridoxal phosphate</keyword>
<evidence type="ECO:0000259" key="12">
    <source>
        <dbReference type="Pfam" id="PF00291"/>
    </source>
</evidence>
<evidence type="ECO:0000256" key="2">
    <source>
        <dbReference type="ARBA" id="ARBA00004962"/>
    </source>
</evidence>
<evidence type="ECO:0000256" key="8">
    <source>
        <dbReference type="ARBA" id="ARBA00023192"/>
    </source>
</evidence>
<dbReference type="EC" id="2.5.1.47" evidence="4 11"/>
<keyword evidence="8 11" id="KW-0198">Cysteine biosynthesis</keyword>
<dbReference type="CDD" id="cd01561">
    <property type="entry name" value="CBS_like"/>
    <property type="match status" value="1"/>
</dbReference>
<sequence>MKLFGIEERIGNTPHIRLSKLFESNDVWLKDERMNPTGSIKDRAAMAMISDAEQQGLIKYGSTIVEPTSGNTGIGLAMIAALKGYKLILTMPESMSVERRKLLEAYGATIVLTPASLGMDGAISNASEIIEHTPGAWMPMQFSNKSNPQIHYRTTAEEIIQDFPNGVSALVAGVGTAGHISGVGKRLKEIFPSVKVYAVEPSASPVLSGGYKGPHKIQGIGAGFVPDNLDRTVVDEIIKIENDEAFEAVRRLAKREGILAGISTGANIAAVSKLVEQGKANGTVLTFAYDTGDRYLSVSDLWNS</sequence>
<dbReference type="FunFam" id="3.40.50.1100:FF:000003">
    <property type="entry name" value="Cystathionine beta-synthase"/>
    <property type="match status" value="1"/>
</dbReference>
<dbReference type="FunFam" id="3.40.50.1100:FF:000118">
    <property type="entry name" value="Related to CYS4-cystathionine beta-synthase"/>
    <property type="match status" value="1"/>
</dbReference>
<dbReference type="PROSITE" id="PS00165">
    <property type="entry name" value="DEHYDRATASE_SER_THR"/>
    <property type="match status" value="1"/>
</dbReference>
<dbReference type="InterPro" id="IPR000634">
    <property type="entry name" value="Ser/Thr_deHydtase_PyrdxlP-BS"/>
</dbReference>
<keyword evidence="14" id="KW-1185">Reference proteome</keyword>
<dbReference type="InterPro" id="IPR036052">
    <property type="entry name" value="TrpB-like_PALP_sf"/>
</dbReference>
<dbReference type="SUPFAM" id="SSF53686">
    <property type="entry name" value="Tryptophan synthase beta subunit-like PLP-dependent enzymes"/>
    <property type="match status" value="1"/>
</dbReference>
<keyword evidence="5 11" id="KW-0028">Amino-acid biosynthesis</keyword>
<dbReference type="PROSITE" id="PS00901">
    <property type="entry name" value="CYS_SYNTHASE"/>
    <property type="match status" value="1"/>
</dbReference>
<evidence type="ECO:0000256" key="5">
    <source>
        <dbReference type="ARBA" id="ARBA00022605"/>
    </source>
</evidence>
<dbReference type="GO" id="GO:0006535">
    <property type="term" value="P:cysteine biosynthetic process from serine"/>
    <property type="evidence" value="ECO:0007669"/>
    <property type="project" value="UniProtKB-UniRule"/>
</dbReference>
<evidence type="ECO:0000256" key="11">
    <source>
        <dbReference type="RuleBase" id="RU003985"/>
    </source>
</evidence>
<organism evidence="13 14">
    <name type="scientific">Tenuifilum thalassicum</name>
    <dbReference type="NCBI Taxonomy" id="2590900"/>
    <lineage>
        <taxon>Bacteria</taxon>
        <taxon>Pseudomonadati</taxon>
        <taxon>Bacteroidota</taxon>
        <taxon>Bacteroidia</taxon>
        <taxon>Bacteroidales</taxon>
        <taxon>Tenuifilaceae</taxon>
        <taxon>Tenuifilum</taxon>
    </lineage>
</organism>
<proteinExistence type="inferred from homology"/>
<dbReference type="Proteomes" id="UP000500961">
    <property type="component" value="Chromosome"/>
</dbReference>
<dbReference type="InterPro" id="IPR001216">
    <property type="entry name" value="P-phosphate_BS"/>
</dbReference>
<keyword evidence="6 11" id="KW-0808">Transferase</keyword>
<evidence type="ECO:0000256" key="6">
    <source>
        <dbReference type="ARBA" id="ARBA00022679"/>
    </source>
</evidence>
<dbReference type="GO" id="GO:0030170">
    <property type="term" value="F:pyridoxal phosphate binding"/>
    <property type="evidence" value="ECO:0007669"/>
    <property type="project" value="InterPro"/>
</dbReference>
<dbReference type="InterPro" id="IPR005856">
    <property type="entry name" value="Cys_synth"/>
</dbReference>
<accession>A0A7D4AW62</accession>
<dbReference type="InterPro" id="IPR001926">
    <property type="entry name" value="TrpB-like_PALP"/>
</dbReference>
<comment type="similarity">
    <text evidence="3 11">Belongs to the cysteine synthase/cystathionine beta-synthase family.</text>
</comment>
<feature type="modified residue" description="N6-(pyridoxal phosphate)lysine" evidence="10">
    <location>
        <position position="41"/>
    </location>
</feature>
<evidence type="ECO:0000256" key="4">
    <source>
        <dbReference type="ARBA" id="ARBA00012681"/>
    </source>
</evidence>
<name>A0A7D4AW62_9BACT</name>
<dbReference type="Pfam" id="PF00291">
    <property type="entry name" value="PALP"/>
    <property type="match status" value="1"/>
</dbReference>
<evidence type="ECO:0000256" key="7">
    <source>
        <dbReference type="ARBA" id="ARBA00022898"/>
    </source>
</evidence>
<evidence type="ECO:0000313" key="14">
    <source>
        <dbReference type="Proteomes" id="UP000500961"/>
    </source>
</evidence>
<dbReference type="KEGG" id="ttz:FHG85_02265"/>
<evidence type="ECO:0000256" key="1">
    <source>
        <dbReference type="ARBA" id="ARBA00001933"/>
    </source>
</evidence>
<dbReference type="PANTHER" id="PTHR10314">
    <property type="entry name" value="CYSTATHIONINE BETA-SYNTHASE"/>
    <property type="match status" value="1"/>
</dbReference>
<dbReference type="NCBIfam" id="TIGR01136">
    <property type="entry name" value="cysKM"/>
    <property type="match status" value="1"/>
</dbReference>
<comment type="catalytic activity">
    <reaction evidence="9 11">
        <text>O-acetyl-L-serine + hydrogen sulfide = L-cysteine + acetate</text>
        <dbReference type="Rhea" id="RHEA:14829"/>
        <dbReference type="ChEBI" id="CHEBI:29919"/>
        <dbReference type="ChEBI" id="CHEBI:30089"/>
        <dbReference type="ChEBI" id="CHEBI:35235"/>
        <dbReference type="ChEBI" id="CHEBI:58340"/>
        <dbReference type="EC" id="2.5.1.47"/>
    </reaction>
</comment>
<dbReference type="InterPro" id="IPR005859">
    <property type="entry name" value="CysK"/>
</dbReference>
<dbReference type="NCBIfam" id="TIGR01139">
    <property type="entry name" value="cysK"/>
    <property type="match status" value="1"/>
</dbReference>
<evidence type="ECO:0000313" key="13">
    <source>
        <dbReference type="EMBL" id="QKG79134.1"/>
    </source>
</evidence>
<dbReference type="Gene3D" id="3.40.50.1100">
    <property type="match status" value="2"/>
</dbReference>
<evidence type="ECO:0000256" key="10">
    <source>
        <dbReference type="PIRSR" id="PIRSR605856-51"/>
    </source>
</evidence>
<dbReference type="RefSeq" id="WP_173072651.1">
    <property type="nucleotide sequence ID" value="NZ_CP041345.1"/>
</dbReference>
<dbReference type="EMBL" id="CP041345">
    <property type="protein sequence ID" value="QKG79134.1"/>
    <property type="molecule type" value="Genomic_DNA"/>
</dbReference>
<protein>
    <recommendedName>
        <fullName evidence="4 11">Cysteine synthase</fullName>
        <ecNumber evidence="4 11">2.5.1.47</ecNumber>
    </recommendedName>
</protein>
<comment type="cofactor">
    <cofactor evidence="1 10 11">
        <name>pyridoxal 5'-phosphate</name>
        <dbReference type="ChEBI" id="CHEBI:597326"/>
    </cofactor>
</comment>
<evidence type="ECO:0000256" key="9">
    <source>
        <dbReference type="ARBA" id="ARBA00047931"/>
    </source>
</evidence>